<dbReference type="InterPro" id="IPR052400">
    <property type="entry name" value="Zn2-C6_fungal_TF"/>
</dbReference>
<evidence type="ECO:0000256" key="2">
    <source>
        <dbReference type="SAM" id="MobiDB-lite"/>
    </source>
</evidence>
<accession>A0A9P4UNS4</accession>
<feature type="domain" description="Zn(2)-C6 fungal-type" evidence="3">
    <location>
        <begin position="19"/>
        <end position="49"/>
    </location>
</feature>
<dbReference type="SMART" id="SM00066">
    <property type="entry name" value="GAL4"/>
    <property type="match status" value="1"/>
</dbReference>
<keyword evidence="5" id="KW-1185">Reference proteome</keyword>
<dbReference type="PROSITE" id="PS00463">
    <property type="entry name" value="ZN2_CY6_FUNGAL_1"/>
    <property type="match status" value="1"/>
</dbReference>
<sequence length="539" mass="59854">MPGTGAGPSRRSHTKSRKGCKTCKRRHIRCDETFPQCRNCTKHQVRCDYMESYSSDNESQNSPEQAQLVMTPGTESRIDVWQQTGSFPYPDLQVYPPPQTQEYSRTELRLIHHLSTASNDLLLNGSSNLTLWTQKMPKFLSIASSYPYVMHALLSFSANHLAWVHSSNETRSLHIQHGGIALRGLHEAIGNFSHANADAVLAASLLMLWQATDWRSWSSLRAGIQSVLSAMQQWKHESIFAEFIAEEDLVVASYRTHRRRSSLNPTDRGIVLQNTTQSLQRLKMSLNGHDLESSWVDQLLAYLYRLQASKSPSSPEEQFSQLYMLRKWLFWVPVSLLQRNGGQGPAMLTLAHFYATALQLEPLFPDLGSSFCSSMALPPLEAIISVTDAMSSSQGLDTAAMEIAAVMTFPRQAALNYRSQALQFQQQFGQQEPMLHINPDTLSYTSVGNLSPAFAPSQLHYGSSGQQTPSSASTSHSPFLEVPTSQAGFSYGTSQFGAMPSPGFGPQTYPAQESNYYQYGGMPTSGFRGGFVAPAPIWT</sequence>
<proteinExistence type="predicted"/>
<dbReference type="EMBL" id="MU003808">
    <property type="protein sequence ID" value="KAF2719716.1"/>
    <property type="molecule type" value="Genomic_DNA"/>
</dbReference>
<evidence type="ECO:0000313" key="4">
    <source>
        <dbReference type="EMBL" id="KAF2719716.1"/>
    </source>
</evidence>
<dbReference type="PANTHER" id="PTHR47657">
    <property type="entry name" value="STEROL REGULATORY ELEMENT-BINDING PROTEIN ECM22"/>
    <property type="match status" value="1"/>
</dbReference>
<dbReference type="InterPro" id="IPR021858">
    <property type="entry name" value="Fun_TF"/>
</dbReference>
<dbReference type="Gene3D" id="4.10.240.10">
    <property type="entry name" value="Zn(2)-C6 fungal-type DNA-binding domain"/>
    <property type="match status" value="1"/>
</dbReference>
<keyword evidence="1" id="KW-0539">Nucleus</keyword>
<dbReference type="GO" id="GO:0008270">
    <property type="term" value="F:zinc ion binding"/>
    <property type="evidence" value="ECO:0007669"/>
    <property type="project" value="InterPro"/>
</dbReference>
<evidence type="ECO:0000256" key="1">
    <source>
        <dbReference type="ARBA" id="ARBA00023242"/>
    </source>
</evidence>
<dbReference type="Pfam" id="PF00172">
    <property type="entry name" value="Zn_clus"/>
    <property type="match status" value="1"/>
</dbReference>
<evidence type="ECO:0000259" key="3">
    <source>
        <dbReference type="PROSITE" id="PS50048"/>
    </source>
</evidence>
<evidence type="ECO:0000313" key="5">
    <source>
        <dbReference type="Proteomes" id="UP000799441"/>
    </source>
</evidence>
<dbReference type="InterPro" id="IPR001138">
    <property type="entry name" value="Zn2Cys6_DnaBD"/>
</dbReference>
<dbReference type="GO" id="GO:0000981">
    <property type="term" value="F:DNA-binding transcription factor activity, RNA polymerase II-specific"/>
    <property type="evidence" value="ECO:0007669"/>
    <property type="project" value="InterPro"/>
</dbReference>
<feature type="compositionally biased region" description="Polar residues" evidence="2">
    <location>
        <begin position="460"/>
        <end position="479"/>
    </location>
</feature>
<dbReference type="Pfam" id="PF11951">
    <property type="entry name" value="Fungal_trans_2"/>
    <property type="match status" value="1"/>
</dbReference>
<dbReference type="CDD" id="cd00067">
    <property type="entry name" value="GAL4"/>
    <property type="match status" value="1"/>
</dbReference>
<dbReference type="AlphaFoldDB" id="A0A9P4UNS4"/>
<reference evidence="4" key="1">
    <citation type="journal article" date="2020" name="Stud. Mycol.">
        <title>101 Dothideomycetes genomes: a test case for predicting lifestyles and emergence of pathogens.</title>
        <authorList>
            <person name="Haridas S."/>
            <person name="Albert R."/>
            <person name="Binder M."/>
            <person name="Bloem J."/>
            <person name="Labutti K."/>
            <person name="Salamov A."/>
            <person name="Andreopoulos B."/>
            <person name="Baker S."/>
            <person name="Barry K."/>
            <person name="Bills G."/>
            <person name="Bluhm B."/>
            <person name="Cannon C."/>
            <person name="Castanera R."/>
            <person name="Culley D."/>
            <person name="Daum C."/>
            <person name="Ezra D."/>
            <person name="Gonzalez J."/>
            <person name="Henrissat B."/>
            <person name="Kuo A."/>
            <person name="Liang C."/>
            <person name="Lipzen A."/>
            <person name="Lutzoni F."/>
            <person name="Magnuson J."/>
            <person name="Mondo S."/>
            <person name="Nolan M."/>
            <person name="Ohm R."/>
            <person name="Pangilinan J."/>
            <person name="Park H.-J."/>
            <person name="Ramirez L."/>
            <person name="Alfaro M."/>
            <person name="Sun H."/>
            <person name="Tritt A."/>
            <person name="Yoshinaga Y."/>
            <person name="Zwiers L.-H."/>
            <person name="Turgeon B."/>
            <person name="Goodwin S."/>
            <person name="Spatafora J."/>
            <person name="Crous P."/>
            <person name="Grigoriev I."/>
        </authorList>
    </citation>
    <scope>NUCLEOTIDE SEQUENCE</scope>
    <source>
        <strain evidence="4">CBS 116435</strain>
    </source>
</reference>
<protein>
    <recommendedName>
        <fullName evidence="3">Zn(2)-C6 fungal-type domain-containing protein</fullName>
    </recommendedName>
</protein>
<feature type="region of interest" description="Disordered" evidence="2">
    <location>
        <begin position="458"/>
        <end position="479"/>
    </location>
</feature>
<dbReference type="SUPFAM" id="SSF57701">
    <property type="entry name" value="Zn2/Cys6 DNA-binding domain"/>
    <property type="match status" value="1"/>
</dbReference>
<dbReference type="PROSITE" id="PS50048">
    <property type="entry name" value="ZN2_CY6_FUNGAL_2"/>
    <property type="match status" value="1"/>
</dbReference>
<name>A0A9P4UNS4_9PEZI</name>
<dbReference type="Proteomes" id="UP000799441">
    <property type="component" value="Unassembled WGS sequence"/>
</dbReference>
<gene>
    <name evidence="4" type="ORF">K431DRAFT_228141</name>
</gene>
<organism evidence="4 5">
    <name type="scientific">Polychaeton citri CBS 116435</name>
    <dbReference type="NCBI Taxonomy" id="1314669"/>
    <lineage>
        <taxon>Eukaryota</taxon>
        <taxon>Fungi</taxon>
        <taxon>Dikarya</taxon>
        <taxon>Ascomycota</taxon>
        <taxon>Pezizomycotina</taxon>
        <taxon>Dothideomycetes</taxon>
        <taxon>Dothideomycetidae</taxon>
        <taxon>Capnodiales</taxon>
        <taxon>Capnodiaceae</taxon>
        <taxon>Polychaeton</taxon>
    </lineage>
</organism>
<dbReference type="OrthoDB" id="1924260at2759"/>
<comment type="caution">
    <text evidence="4">The sequence shown here is derived from an EMBL/GenBank/DDBJ whole genome shotgun (WGS) entry which is preliminary data.</text>
</comment>
<dbReference type="InterPro" id="IPR036864">
    <property type="entry name" value="Zn2-C6_fun-type_DNA-bd_sf"/>
</dbReference>
<dbReference type="PANTHER" id="PTHR47657:SF12">
    <property type="entry name" value="ZN(II)2CYS6 TRANSCRIPTION FACTOR (EUROFUNG)"/>
    <property type="match status" value="1"/>
</dbReference>